<evidence type="ECO:0000256" key="6">
    <source>
        <dbReference type="ARBA" id="ARBA00022839"/>
    </source>
</evidence>
<evidence type="ECO:0000256" key="3">
    <source>
        <dbReference type="ARBA" id="ARBA00022763"/>
    </source>
</evidence>
<dbReference type="InterPro" id="IPR011604">
    <property type="entry name" value="PDDEXK-like_dom_sf"/>
</dbReference>
<dbReference type="RefSeq" id="WP_205087811.1">
    <property type="nucleotide sequence ID" value="NZ_JACJLA010000008.1"/>
</dbReference>
<organism evidence="11 12">
    <name type="scientific">Veillonella magna</name>
    <dbReference type="NCBI Taxonomy" id="464322"/>
    <lineage>
        <taxon>Bacteria</taxon>
        <taxon>Bacillati</taxon>
        <taxon>Bacillota</taxon>
        <taxon>Negativicutes</taxon>
        <taxon>Veillonellales</taxon>
        <taxon>Veillonellaceae</taxon>
        <taxon>Veillonella</taxon>
    </lineage>
</organism>
<evidence type="ECO:0000313" key="11">
    <source>
        <dbReference type="EMBL" id="MBM6912754.1"/>
    </source>
</evidence>
<keyword evidence="5" id="KW-0347">Helicase</keyword>
<keyword evidence="8" id="KW-0238">DNA-binding</keyword>
<feature type="domain" description="UvrD-like helicase C-terminal" evidence="10">
    <location>
        <begin position="270"/>
        <end position="567"/>
    </location>
</feature>
<dbReference type="InterPro" id="IPR038726">
    <property type="entry name" value="PDDEXK_AddAB-type"/>
</dbReference>
<evidence type="ECO:0000256" key="1">
    <source>
        <dbReference type="ARBA" id="ARBA00022722"/>
    </source>
</evidence>
<evidence type="ECO:0000256" key="9">
    <source>
        <dbReference type="ARBA" id="ARBA00023204"/>
    </source>
</evidence>
<keyword evidence="1" id="KW-0540">Nuclease</keyword>
<keyword evidence="6" id="KW-0269">Exonuclease</keyword>
<accession>A0ABS2GHV4</accession>
<dbReference type="InterPro" id="IPR011335">
    <property type="entry name" value="Restrct_endonuc-II-like"/>
</dbReference>
<evidence type="ECO:0000256" key="8">
    <source>
        <dbReference type="ARBA" id="ARBA00023125"/>
    </source>
</evidence>
<dbReference type="PROSITE" id="PS51217">
    <property type="entry name" value="UVRD_HELICASE_CTER"/>
    <property type="match status" value="1"/>
</dbReference>
<comment type="caution">
    <text evidence="11">The sequence shown here is derived from an EMBL/GenBank/DDBJ whole genome shotgun (WGS) entry which is preliminary data.</text>
</comment>
<dbReference type="Pfam" id="PF21445">
    <property type="entry name" value="ADDB_N"/>
    <property type="match status" value="1"/>
</dbReference>
<keyword evidence="12" id="KW-1185">Reference proteome</keyword>
<evidence type="ECO:0000259" key="10">
    <source>
        <dbReference type="PROSITE" id="PS51217"/>
    </source>
</evidence>
<proteinExistence type="predicted"/>
<dbReference type="Gene3D" id="3.40.50.300">
    <property type="entry name" value="P-loop containing nucleotide triphosphate hydrolases"/>
    <property type="match status" value="4"/>
</dbReference>
<dbReference type="InterPro" id="IPR027417">
    <property type="entry name" value="P-loop_NTPase"/>
</dbReference>
<keyword evidence="7" id="KW-0067">ATP-binding</keyword>
<sequence>MKLTMYMGRAGTGKSYACYERIREIITTCPGEPIILLVPDPATYRTERELAAFMPEGGFTTVRVVGFGRLAHQVFQSLGKAREDSLSDIGQKLVLRLLLKRHADKLEVLRRAASQPHFADVLQGLLAECKAFRVTAEDLRSGADKVDSMGLAGKLRELAYIKEQYETMTDNLWGSDEDSMEELIRCIGDSPLLQQAHVIVDGFHWFTPLQNILIQRMFALAKESILTVTLPAETEPERYARPGQLFYRPYEVYATYKERYGKQLLVRRFTKQHRFQSPVLEALEKGYFAYPSQGNQSKDTVAVVRAYNREREVDAICRRISSLVREEGYRWRDITIMLRESETYGDILEKGLAHYGIPFFTDRRHPMRSHPLAELLTGLLEIVQSRFNHDAVFRLLKTDFFPLSREEVDLLENYCLEFGIRELMWLKPEWTYRRRDTGPEGSDSYERETLRVSRIQNIHSRIVPLWQLLWDFGRQSHTGYEWCEHLYTCLESLHVPRTLSQWSREAVAEGLQEEADSHEQMYKRVIRFFDEVMLLAKTELLAPDEIAVLLREGLDEVTYSLVPPSLDHVAVTTVERGYTTESAIVFVPGINEGVFPQRMGDEGLLKDKERTALQAAGITLAAGALVRAFNEQFLFYIACSRARQRLYISYAGSGEDGSSLEPSLVIKRLASMGYTSPPMEAPLTMPDGDETDYMWTPQQSLRLLAGRVSEAVKGQSVNPLWWSLYDWSLQAGYYEPLRLSTRGALDTNEVPLIEPAVVDALLLRGNALDGSVTRLESYQRCPFAFYAQYALQLAPRKVKSFGAPEMGTFLHENLRRLGMLLLSQERQWRDVQPEELQKICADVVADTTAELLGDAFTDAYEEALQQRLEATLQRTVYRLSDWSKRSVFDTVYVEQGFGNGPDSWPAVPIALGGNHYIRLRGQLDRVDEYRIGDTLFGLVIDYKSGGAAVSASDIYYGLKLQLVTYLLALERAQHSMTMLPAALVYTYVKNPQISDTAPLAVAEAEKKSMTDTSLRNSGYFAHDHDILLKMDDSLAGRADTSPYVPVRLKKSGDIYSSDLRKVKTVGEFKTLTDYACRVMAKAGQHILEGHFPLSPYNLDGRIPCSFCQYRVVCRFENTRNRYRYIHSLSEEEGMRRMAEGGTVYEVDPRSTEGD</sequence>
<name>A0ABS2GHV4_9FIRM</name>
<dbReference type="SUPFAM" id="SSF52540">
    <property type="entry name" value="P-loop containing nucleoside triphosphate hydrolases"/>
    <property type="match status" value="2"/>
</dbReference>
<evidence type="ECO:0000313" key="12">
    <source>
        <dbReference type="Proteomes" id="UP000707138"/>
    </source>
</evidence>
<dbReference type="EMBL" id="JACJLA010000008">
    <property type="protein sequence ID" value="MBM6912754.1"/>
    <property type="molecule type" value="Genomic_DNA"/>
</dbReference>
<reference evidence="11 12" key="1">
    <citation type="journal article" date="2021" name="Sci. Rep.">
        <title>The distribution of antibiotic resistance genes in chicken gut microbiota commensals.</title>
        <authorList>
            <person name="Juricova H."/>
            <person name="Matiasovicova J."/>
            <person name="Kubasova T."/>
            <person name="Cejkova D."/>
            <person name="Rychlik I."/>
        </authorList>
    </citation>
    <scope>NUCLEOTIDE SEQUENCE [LARGE SCALE GENOMIC DNA]</scope>
    <source>
        <strain evidence="11 12">An537</strain>
    </source>
</reference>
<dbReference type="InterPro" id="IPR014017">
    <property type="entry name" value="DNA_helicase_UvrD-like_C"/>
</dbReference>
<keyword evidence="3" id="KW-0227">DNA damage</keyword>
<dbReference type="PANTHER" id="PTHR30591:SF1">
    <property type="entry name" value="RECBCD ENZYME SUBUNIT RECC"/>
    <property type="match status" value="1"/>
</dbReference>
<dbReference type="Proteomes" id="UP000707138">
    <property type="component" value="Unassembled WGS sequence"/>
</dbReference>
<dbReference type="InterPro" id="IPR049035">
    <property type="entry name" value="ADDB_N"/>
</dbReference>
<protein>
    <submittedName>
        <fullName evidence="11">Exodeoxyribonuclease V subunit gamma</fullName>
    </submittedName>
</protein>
<gene>
    <name evidence="11" type="ORF">H6A01_05380</name>
</gene>
<keyword evidence="4" id="KW-0378">Hydrolase</keyword>
<keyword evidence="2" id="KW-0547">Nucleotide-binding</keyword>
<evidence type="ECO:0000256" key="5">
    <source>
        <dbReference type="ARBA" id="ARBA00022806"/>
    </source>
</evidence>
<dbReference type="Gene3D" id="6.10.140.1030">
    <property type="match status" value="1"/>
</dbReference>
<keyword evidence="9" id="KW-0234">DNA repair</keyword>
<evidence type="ECO:0000256" key="4">
    <source>
        <dbReference type="ARBA" id="ARBA00022801"/>
    </source>
</evidence>
<dbReference type="Pfam" id="PF13361">
    <property type="entry name" value="UvrD_C"/>
    <property type="match status" value="1"/>
</dbReference>
<dbReference type="Gene3D" id="3.90.320.10">
    <property type="match status" value="1"/>
</dbReference>
<evidence type="ECO:0000256" key="7">
    <source>
        <dbReference type="ARBA" id="ARBA00022840"/>
    </source>
</evidence>
<evidence type="ECO:0000256" key="2">
    <source>
        <dbReference type="ARBA" id="ARBA00022741"/>
    </source>
</evidence>
<dbReference type="PANTHER" id="PTHR30591">
    <property type="entry name" value="RECBCD ENZYME SUBUNIT RECC"/>
    <property type="match status" value="1"/>
</dbReference>
<dbReference type="SUPFAM" id="SSF52980">
    <property type="entry name" value="Restriction endonuclease-like"/>
    <property type="match status" value="1"/>
</dbReference>
<dbReference type="Pfam" id="PF12705">
    <property type="entry name" value="PDDEXK_1"/>
    <property type="match status" value="1"/>
</dbReference>